<accession>A0A3M4UD95</accession>
<evidence type="ECO:0000313" key="1">
    <source>
        <dbReference type="EMBL" id="RMU06873.1"/>
    </source>
</evidence>
<protein>
    <submittedName>
        <fullName evidence="1">Uncharacterized protein</fullName>
    </submittedName>
</protein>
<dbReference type="RefSeq" id="WP_060708126.1">
    <property type="nucleotide sequence ID" value="NZ_RBRV01000031.1"/>
</dbReference>
<comment type="caution">
    <text evidence="1">The sequence shown here is derived from an EMBL/GenBank/DDBJ whole genome shotgun (WGS) entry which is preliminary data.</text>
</comment>
<sequence>MNYTVYPPQEIDKAITAKAAIAHLGDHFQAFLNANNISSWAPADDYTLRDDRVADILVYLGASKGMSIAQMKYRGKKLMKVVKASGGTMKLSFAYNLVANCLGYAAFQFANRCRSVDHYVENLWPLGMVNNGHLFEDMKREHWPSSSVSLRMRENIEINKVRDGLFKEIKWKEKKERSQREVDFLKARNNALTRRATMPIETRD</sequence>
<organism evidence="1 2">
    <name type="scientific">Pseudomonas syringae pv. coriandricola</name>
    <dbReference type="NCBI Taxonomy" id="264453"/>
    <lineage>
        <taxon>Bacteria</taxon>
        <taxon>Pseudomonadati</taxon>
        <taxon>Pseudomonadota</taxon>
        <taxon>Gammaproteobacteria</taxon>
        <taxon>Pseudomonadales</taxon>
        <taxon>Pseudomonadaceae</taxon>
        <taxon>Pseudomonas</taxon>
    </lineage>
</organism>
<name>A0A3M4UD95_9PSED</name>
<dbReference type="Proteomes" id="UP000274212">
    <property type="component" value="Unassembled WGS sequence"/>
</dbReference>
<dbReference type="AlphaFoldDB" id="A0A3M4UD95"/>
<gene>
    <name evidence="1" type="ORF">ALP36_04377</name>
</gene>
<reference evidence="1 2" key="1">
    <citation type="submission" date="2018-08" db="EMBL/GenBank/DDBJ databases">
        <title>Recombination of ecologically and evolutionarily significant loci maintains genetic cohesion in the Pseudomonas syringae species complex.</title>
        <authorList>
            <person name="Dillon M."/>
            <person name="Thakur S."/>
            <person name="Almeida R.N.D."/>
            <person name="Weir B.S."/>
            <person name="Guttman D.S."/>
        </authorList>
    </citation>
    <scope>NUCLEOTIDE SEQUENCE [LARGE SCALE GENOMIC DNA]</scope>
    <source>
        <strain evidence="1 2">ICMP 9829</strain>
    </source>
</reference>
<dbReference type="EMBL" id="RBTT01000241">
    <property type="protein sequence ID" value="RMU06873.1"/>
    <property type="molecule type" value="Genomic_DNA"/>
</dbReference>
<proteinExistence type="predicted"/>
<evidence type="ECO:0000313" key="2">
    <source>
        <dbReference type="Proteomes" id="UP000274212"/>
    </source>
</evidence>